<name>A0ABT3IIU3_9BACT</name>
<comment type="caution">
    <text evidence="1">The sequence shown here is derived from an EMBL/GenBank/DDBJ whole genome shotgun (WGS) entry which is preliminary data.</text>
</comment>
<keyword evidence="2" id="KW-1185">Reference proteome</keyword>
<protein>
    <recommendedName>
        <fullName evidence="3">SusD-like N-terminal domain-containing protein</fullName>
    </recommendedName>
</protein>
<dbReference type="EMBL" id="JAPDNS010000001">
    <property type="protein sequence ID" value="MCW3483854.1"/>
    <property type="molecule type" value="Genomic_DNA"/>
</dbReference>
<proteinExistence type="predicted"/>
<dbReference type="Proteomes" id="UP001207742">
    <property type="component" value="Unassembled WGS sequence"/>
</dbReference>
<evidence type="ECO:0008006" key="3">
    <source>
        <dbReference type="Google" id="ProtNLM"/>
    </source>
</evidence>
<evidence type="ECO:0000313" key="1">
    <source>
        <dbReference type="EMBL" id="MCW3483854.1"/>
    </source>
</evidence>
<gene>
    <name evidence="1" type="ORF">OL497_08120</name>
</gene>
<evidence type="ECO:0000313" key="2">
    <source>
        <dbReference type="Proteomes" id="UP001207742"/>
    </source>
</evidence>
<dbReference type="RefSeq" id="WP_264729373.1">
    <property type="nucleotide sequence ID" value="NZ_JAPDNR010000001.1"/>
</dbReference>
<organism evidence="1 2">
    <name type="scientific">Chitinophaga nivalis</name>
    <dbReference type="NCBI Taxonomy" id="2991709"/>
    <lineage>
        <taxon>Bacteria</taxon>
        <taxon>Pseudomonadati</taxon>
        <taxon>Bacteroidota</taxon>
        <taxon>Chitinophagia</taxon>
        <taxon>Chitinophagales</taxon>
        <taxon>Chitinophagaceae</taxon>
        <taxon>Chitinophaga</taxon>
    </lineage>
</organism>
<sequence>MMSATLLFACQKENLQDPAVYKWERQLILVSHLNITGIPDISRSNYNNTFPPNTFPNNDYRSREIVVQRDVVRYTMAQMAQERDSIQAVSNGIRRYKYIRI</sequence>
<accession>A0ABT3IIU3</accession>
<reference evidence="1 2" key="1">
    <citation type="submission" date="2022-10" db="EMBL/GenBank/DDBJ databases">
        <title>Chitinophaga nivalis PC15 sp. nov., isolated from Pyeongchang county, South Korea.</title>
        <authorList>
            <person name="Trinh H.N."/>
        </authorList>
    </citation>
    <scope>NUCLEOTIDE SEQUENCE [LARGE SCALE GENOMIC DNA]</scope>
    <source>
        <strain evidence="1 2">PC14</strain>
    </source>
</reference>